<proteinExistence type="predicted"/>
<name>A0ACB7FN20_9ASCO</name>
<evidence type="ECO:0000313" key="2">
    <source>
        <dbReference type="Proteomes" id="UP000742417"/>
    </source>
</evidence>
<comment type="caution">
    <text evidence="1">The sequence shown here is derived from an EMBL/GenBank/DDBJ whole genome shotgun (WGS) entry which is preliminary data.</text>
</comment>
<evidence type="ECO:0000313" key="1">
    <source>
        <dbReference type="EMBL" id="KAG8202819.1"/>
    </source>
</evidence>
<keyword evidence="2" id="KW-1185">Reference proteome</keyword>
<gene>
    <name evidence="1" type="primary">GAT1</name>
    <name evidence="1" type="ORF">GWM34_02451</name>
</gene>
<dbReference type="EMBL" id="JAENJO010000005">
    <property type="protein sequence ID" value="KAG8202819.1"/>
    <property type="molecule type" value="Genomic_DNA"/>
</dbReference>
<feature type="non-terminal residue" evidence="1">
    <location>
        <position position="1"/>
    </location>
</feature>
<organism evidence="1 2">
    <name type="scientific">Candida africana</name>
    <dbReference type="NCBI Taxonomy" id="241526"/>
    <lineage>
        <taxon>Eukaryota</taxon>
        <taxon>Fungi</taxon>
        <taxon>Dikarya</taxon>
        <taxon>Ascomycota</taxon>
        <taxon>Saccharomycotina</taxon>
        <taxon>Pichiomycetes</taxon>
        <taxon>Debaryomycetaceae</taxon>
        <taxon>Candida/Lodderomyces clade</taxon>
        <taxon>Candida</taxon>
    </lineage>
</organism>
<sequence>MTTSNSQSKQFETVPSIVDLLYSAKKLLNLQPRIDNLHLRRSNSRTQLVMQSQALSMNNRNTASNGKDDNQSFSISPVNNQALGATHDKVLDLLSPLSIDDLKNNTITTTTTTTTSYHQNKLNQRLNGNVNSNPTHNTGNNSDTRSTLFKPRSPHSENTSPKNILSSSSSSATTTVVAVPKVNNLNHNTTTNNDGGNSEFKSSNSSLPLKKVTKCYNCNTTATPLWRRDAEGNTLCNACGLFLKLHGTCRPLSLKSDVIKKRNSRKTSTSSKVGTPTNQFINTSVRGNDVRMKQTPIAIAQSSSSTSLSGSGGVSGANSLPSSQRFKNVLILPKPPSGTNLTGSARTKSIPIPANNAPSPDGPFSPSLKRKKSEVDVGPRTPTSLSASASASASFSMRNRVPSSSSLTGTSFTNSIKRNNSFSNRKSSLTSLMQRKNTLGTTPTTTNSLTSSNINILNQRFPQPTYFENFGNNNSGPQSPAISRHNSTTTLMNSNQVILENVNTPGSYNSTNSFPSYVPHETPNSIPETPLNVNDLLPSSFNRRSSQMSTRQERVLEEYRASKPPAMPHKGIDDEMMILDALNDFPGLEAIDMGNPNGMSTDNYNNEYNDLFRKFTSLENDPFVDQTANSNQNNNFGFQQIPTGNNFYKVGNNGNIGSANKNNSSNVSNNSGDYKDLDWLKFDI</sequence>
<reference evidence="1" key="1">
    <citation type="submission" date="2020-12" db="EMBL/GenBank/DDBJ databases">
        <title>Draft Genome of Candida africana.</title>
        <authorList>
            <person name="Ayanbimpe G.M."/>
            <person name="Enweani I.B."/>
            <person name="Aguiyi J.C."/>
            <person name="Nnadi U.P."/>
            <person name="Izam Y."/>
            <person name="Ubani A."/>
            <person name="Ngene A.C."/>
        </authorList>
    </citation>
    <scope>NUCLEOTIDE SEQUENCE</scope>
    <source>
        <strain evidence="1">CEC4854</strain>
    </source>
</reference>
<protein>
    <submittedName>
        <fullName evidence="1">GAT1</fullName>
    </submittedName>
</protein>
<dbReference type="Proteomes" id="UP000742417">
    <property type="component" value="Unassembled WGS sequence"/>
</dbReference>
<accession>A0ACB7FN20</accession>